<dbReference type="Proteomes" id="UP000308632">
    <property type="component" value="Unassembled WGS sequence"/>
</dbReference>
<dbReference type="RefSeq" id="WP_137298591.1">
    <property type="nucleotide sequence ID" value="NZ_BMVD01000006.1"/>
</dbReference>
<dbReference type="AlphaFoldDB" id="A0A4V6AYI7"/>
<comment type="caution">
    <text evidence="1">The sequence shown here is derived from an EMBL/GenBank/DDBJ whole genome shotgun (WGS) entry which is preliminary data.</text>
</comment>
<gene>
    <name evidence="1" type="ORF">E4U92_02675</name>
</gene>
<evidence type="ECO:0000313" key="2">
    <source>
        <dbReference type="Proteomes" id="UP000308632"/>
    </source>
</evidence>
<name>A0A4V6AYI7_STRGB</name>
<protein>
    <submittedName>
        <fullName evidence="1">Uncharacterized protein</fullName>
    </submittedName>
</protein>
<reference evidence="1 2" key="1">
    <citation type="submission" date="2019-04" db="EMBL/GenBank/DDBJ databases">
        <title>Streptomyces lasaliensis sp.nov., an Actinomycete isolated from soil which produces the polyether antibiotic lasalocid.</title>
        <authorList>
            <person name="Erwin G."/>
            <person name="Haber C."/>
        </authorList>
    </citation>
    <scope>NUCLEOTIDE SEQUENCE [LARGE SCALE GENOMIC DNA]</scope>
    <source>
        <strain evidence="1 2">DSM 40089</strain>
    </source>
</reference>
<proteinExistence type="predicted"/>
<accession>A0A4V6AYI7</accession>
<dbReference type="EMBL" id="SZPR01000003">
    <property type="protein sequence ID" value="TKT11393.1"/>
    <property type="molecule type" value="Genomic_DNA"/>
</dbReference>
<organism evidence="1 2">
    <name type="scientific">Streptomyces galbus</name>
    <dbReference type="NCBI Taxonomy" id="33898"/>
    <lineage>
        <taxon>Bacteria</taxon>
        <taxon>Bacillati</taxon>
        <taxon>Actinomycetota</taxon>
        <taxon>Actinomycetes</taxon>
        <taxon>Kitasatosporales</taxon>
        <taxon>Streptomycetaceae</taxon>
        <taxon>Streptomyces</taxon>
    </lineage>
</organism>
<evidence type="ECO:0000313" key="1">
    <source>
        <dbReference type="EMBL" id="TKT11393.1"/>
    </source>
</evidence>
<sequence>MAESTFVPLWVIVRVADLGNRRLKEVVDHSPGRLSARVHNFDVVLDLDIREARHTTTPEASGLAMHISGTRHHSDTTGRSFLTDEGDAPPVDVFENGPQPAEVATQPLVLTIDELLVLGIETQQLHEGVQAFGPLSSQTLQFEVQRVPWVAGDHGGHHLRWALFVDVPTRCPPVENHLGTAVQEPDGLGKSRSG</sequence>